<name>A0ABR2E9K7_9ROSI</name>
<dbReference type="Proteomes" id="UP001472677">
    <property type="component" value="Unassembled WGS sequence"/>
</dbReference>
<feature type="chain" id="PRO_5046105659" description="Secreted protein" evidence="1">
    <location>
        <begin position="24"/>
        <end position="162"/>
    </location>
</feature>
<evidence type="ECO:0000256" key="1">
    <source>
        <dbReference type="SAM" id="SignalP"/>
    </source>
</evidence>
<feature type="signal peptide" evidence="1">
    <location>
        <begin position="1"/>
        <end position="23"/>
    </location>
</feature>
<evidence type="ECO:0008006" key="4">
    <source>
        <dbReference type="Google" id="ProtNLM"/>
    </source>
</evidence>
<comment type="caution">
    <text evidence="2">The sequence shown here is derived from an EMBL/GenBank/DDBJ whole genome shotgun (WGS) entry which is preliminary data.</text>
</comment>
<evidence type="ECO:0000313" key="2">
    <source>
        <dbReference type="EMBL" id="KAK8556233.1"/>
    </source>
</evidence>
<evidence type="ECO:0000313" key="3">
    <source>
        <dbReference type="Proteomes" id="UP001472677"/>
    </source>
</evidence>
<reference evidence="2 3" key="1">
    <citation type="journal article" date="2024" name="G3 (Bethesda)">
        <title>Genome assembly of Hibiscus sabdariffa L. provides insights into metabolisms of medicinal natural products.</title>
        <authorList>
            <person name="Kim T."/>
        </authorList>
    </citation>
    <scope>NUCLEOTIDE SEQUENCE [LARGE SCALE GENOMIC DNA]</scope>
    <source>
        <strain evidence="2">TK-2024</strain>
        <tissue evidence="2">Old leaves</tissue>
    </source>
</reference>
<proteinExistence type="predicted"/>
<accession>A0ABR2E9K7</accession>
<sequence length="162" mass="16675">MPPPSPLLFVAASTLVVVGLCVGEPLLIFCSAAVVHPHRAALVEPCLEPSLSSATSGNPSSPKLMEQHSETLEPLPLSNHHHRVLVSTSPSSPLLFIAASTLVVVGLCVGEPPLIFCSAAIVDPHRAALVEPCLKPPPSSATSGNPSSPKLMGVLAWAVCVC</sequence>
<keyword evidence="3" id="KW-1185">Reference proteome</keyword>
<dbReference type="EMBL" id="JBBPBM010000017">
    <property type="protein sequence ID" value="KAK8556233.1"/>
    <property type="molecule type" value="Genomic_DNA"/>
</dbReference>
<keyword evidence="1" id="KW-0732">Signal</keyword>
<organism evidence="2 3">
    <name type="scientific">Hibiscus sabdariffa</name>
    <name type="common">roselle</name>
    <dbReference type="NCBI Taxonomy" id="183260"/>
    <lineage>
        <taxon>Eukaryota</taxon>
        <taxon>Viridiplantae</taxon>
        <taxon>Streptophyta</taxon>
        <taxon>Embryophyta</taxon>
        <taxon>Tracheophyta</taxon>
        <taxon>Spermatophyta</taxon>
        <taxon>Magnoliopsida</taxon>
        <taxon>eudicotyledons</taxon>
        <taxon>Gunneridae</taxon>
        <taxon>Pentapetalae</taxon>
        <taxon>rosids</taxon>
        <taxon>malvids</taxon>
        <taxon>Malvales</taxon>
        <taxon>Malvaceae</taxon>
        <taxon>Malvoideae</taxon>
        <taxon>Hibiscus</taxon>
    </lineage>
</organism>
<protein>
    <recommendedName>
        <fullName evidence="4">Secreted protein</fullName>
    </recommendedName>
</protein>
<gene>
    <name evidence="2" type="ORF">V6N12_002644</name>
</gene>